<gene>
    <name evidence="1" type="ORF">F5X71_34755</name>
</gene>
<proteinExistence type="predicted"/>
<evidence type="ECO:0000313" key="1">
    <source>
        <dbReference type="EMBL" id="QIS06787.1"/>
    </source>
</evidence>
<accession>A0A6G9Y137</accession>
<organism evidence="1 2">
    <name type="scientific">Nocardia brasiliensis</name>
    <dbReference type="NCBI Taxonomy" id="37326"/>
    <lineage>
        <taxon>Bacteria</taxon>
        <taxon>Bacillati</taxon>
        <taxon>Actinomycetota</taxon>
        <taxon>Actinomycetes</taxon>
        <taxon>Mycobacteriales</taxon>
        <taxon>Nocardiaceae</taxon>
        <taxon>Nocardia</taxon>
    </lineage>
</organism>
<protein>
    <submittedName>
        <fullName evidence="1">Uncharacterized protein</fullName>
    </submittedName>
</protein>
<dbReference type="Proteomes" id="UP000501705">
    <property type="component" value="Chromosome"/>
</dbReference>
<name>A0A6G9Y137_NOCBR</name>
<evidence type="ECO:0000313" key="2">
    <source>
        <dbReference type="Proteomes" id="UP000501705"/>
    </source>
</evidence>
<sequence>MTDIFDLIPHEDFAAEMRARAILLTALDEYLAGTKTVDIAARLHITDEQALAIRFQSINELDSATLAGWAWQLGIAVPTTAL</sequence>
<reference evidence="1 2" key="1">
    <citation type="journal article" date="2019" name="ACS Chem. Biol.">
        <title>Identification and Mobilization of a Cryptic Antibiotic Biosynthesis Gene Locus from a Human-Pathogenic Nocardia Isolate.</title>
        <authorList>
            <person name="Herisse M."/>
            <person name="Ishida K."/>
            <person name="Porter J.L."/>
            <person name="Howden B."/>
            <person name="Hertweck C."/>
            <person name="Stinear T.P."/>
            <person name="Pidot S.J."/>
        </authorList>
    </citation>
    <scope>NUCLEOTIDE SEQUENCE [LARGE SCALE GENOMIC DNA]</scope>
    <source>
        <strain evidence="1 2">AUSMDU00024985</strain>
    </source>
</reference>
<dbReference type="AlphaFoldDB" id="A0A6G9Y137"/>
<dbReference type="RefSeq" id="WP_167465800.1">
    <property type="nucleotide sequence ID" value="NZ_CP046171.1"/>
</dbReference>
<dbReference type="EMBL" id="CP046171">
    <property type="protein sequence ID" value="QIS06787.1"/>
    <property type="molecule type" value="Genomic_DNA"/>
</dbReference>